<evidence type="ECO:0000313" key="5">
    <source>
        <dbReference type="EMBL" id="ASJ97016.1"/>
    </source>
</evidence>
<keyword evidence="3 4" id="KW-0732">Signal</keyword>
<comment type="function">
    <text evidence="1">May be involved in the biogenesis of curli organelles.</text>
</comment>
<name>A0AAC9TZP1_9GAMM</name>
<sequence>MIVFGRLLLLAAISAPVYCQVTDVEERSRMAAQSTSDAAPSQESDLIDGLILNRAMTRIGHRFYREFVAAYRDIGGMTDHGGLSIVELATARSGSKISVLHNRKPVFVTVVSPASRQLDKLALQSAKRVDAILKQNKQQASWAQWLDPDLAPDEF</sequence>
<feature type="signal peptide" evidence="4">
    <location>
        <begin position="1"/>
        <end position="19"/>
    </location>
</feature>
<dbReference type="EMBL" id="CP022272">
    <property type="protein sequence ID" value="ASJ97016.1"/>
    <property type="molecule type" value="Genomic_DNA"/>
</dbReference>
<dbReference type="Proteomes" id="UP000198233">
    <property type="component" value="Chromosome"/>
</dbReference>
<dbReference type="AlphaFoldDB" id="A0AAC9TZP1"/>
<gene>
    <name evidence="5" type="ORF">CFF01_10730</name>
</gene>
<evidence type="ECO:0000256" key="3">
    <source>
        <dbReference type="ARBA" id="ARBA00022729"/>
    </source>
</evidence>
<evidence type="ECO:0000256" key="1">
    <source>
        <dbReference type="ARBA" id="ARBA00003989"/>
    </source>
</evidence>
<evidence type="ECO:0000256" key="4">
    <source>
        <dbReference type="SAM" id="SignalP"/>
    </source>
</evidence>
<dbReference type="RefSeq" id="WP_088904785.1">
    <property type="nucleotide sequence ID" value="NZ_CP022272.1"/>
</dbReference>
<reference evidence="5 6" key="1">
    <citation type="submission" date="2017-06" db="EMBL/GenBank/DDBJ databases">
        <title>Complete genome sequence of Shewanella marisflavi EP1 associated with anaerobic 2,4-dinitrotoluene reduction and salt tolerance.</title>
        <authorList>
            <person name="Huang J."/>
        </authorList>
    </citation>
    <scope>NUCLEOTIDE SEQUENCE [LARGE SCALE GENOMIC DNA]</scope>
    <source>
        <strain evidence="5 6">EP1</strain>
    </source>
</reference>
<evidence type="ECO:0000256" key="2">
    <source>
        <dbReference type="ARBA" id="ARBA00014024"/>
    </source>
</evidence>
<dbReference type="Pfam" id="PF10627">
    <property type="entry name" value="CsgE"/>
    <property type="match status" value="1"/>
</dbReference>
<dbReference type="InterPro" id="IPR018900">
    <property type="entry name" value="Curli_CsgE"/>
</dbReference>
<dbReference type="KEGG" id="smav:CFF01_10730"/>
<organism evidence="5 6">
    <name type="scientific">Shewanella marisflavi</name>
    <dbReference type="NCBI Taxonomy" id="260364"/>
    <lineage>
        <taxon>Bacteria</taxon>
        <taxon>Pseudomonadati</taxon>
        <taxon>Pseudomonadota</taxon>
        <taxon>Gammaproteobacteria</taxon>
        <taxon>Alteromonadales</taxon>
        <taxon>Shewanellaceae</taxon>
        <taxon>Shewanella</taxon>
    </lineage>
</organism>
<evidence type="ECO:0000313" key="6">
    <source>
        <dbReference type="Proteomes" id="UP000198233"/>
    </source>
</evidence>
<proteinExistence type="predicted"/>
<protein>
    <recommendedName>
        <fullName evidence="2">Curli production assembly/transport component CsgE</fullName>
    </recommendedName>
</protein>
<accession>A0AAC9TZP1</accession>
<feature type="chain" id="PRO_5042008859" description="Curli production assembly/transport component CsgE" evidence="4">
    <location>
        <begin position="20"/>
        <end position="155"/>
    </location>
</feature>